<dbReference type="Proteomes" id="UP000683507">
    <property type="component" value="Chromosome"/>
</dbReference>
<dbReference type="KEGG" id="ptan:CRYO30217_01781"/>
<dbReference type="Pfam" id="PF08889">
    <property type="entry name" value="WbqC"/>
    <property type="match status" value="1"/>
</dbReference>
<sequence length="200" mass="23699">MKVLLGSHYTGNIAYYKALKNADEALIEVHDHYVKQSYRNRCEIYGANGKLKLILPLERSGTRTPMHEVRIDNSQQWQKLHWRSLESAYRSSPYFEYYESHFSPFYQEPFESLVALNKALFEKITSLLEIDTPVNYTTSYEKEYEGFEDLREVIHPKVDHPKNRINFEYMQVFDMKYGYIPNLSMLDLMFNEGPRCVALL</sequence>
<dbReference type="AlphaFoldDB" id="A0A916JMI4"/>
<evidence type="ECO:0000313" key="1">
    <source>
        <dbReference type="EMBL" id="CAG5081995.1"/>
    </source>
</evidence>
<evidence type="ECO:0000313" key="2">
    <source>
        <dbReference type="Proteomes" id="UP000683507"/>
    </source>
</evidence>
<protein>
    <recommendedName>
        <fullName evidence="3">WbqC family protein</fullName>
    </recommendedName>
</protein>
<organism evidence="1 2">
    <name type="scientific">Parvicella tangerina</name>
    <dbReference type="NCBI Taxonomy" id="2829795"/>
    <lineage>
        <taxon>Bacteria</taxon>
        <taxon>Pseudomonadati</taxon>
        <taxon>Bacteroidota</taxon>
        <taxon>Flavobacteriia</taxon>
        <taxon>Flavobacteriales</taxon>
        <taxon>Parvicellaceae</taxon>
        <taxon>Parvicella</taxon>
    </lineage>
</organism>
<keyword evidence="2" id="KW-1185">Reference proteome</keyword>
<accession>A0A916JMI4</accession>
<gene>
    <name evidence="1" type="ORF">CRYO30217_01781</name>
</gene>
<proteinExistence type="predicted"/>
<dbReference type="InterPro" id="IPR014985">
    <property type="entry name" value="WbqC"/>
</dbReference>
<dbReference type="RefSeq" id="WP_258541968.1">
    <property type="nucleotide sequence ID" value="NZ_OU015584.1"/>
</dbReference>
<name>A0A916JMI4_9FLAO</name>
<dbReference type="EMBL" id="OU015584">
    <property type="protein sequence ID" value="CAG5081995.1"/>
    <property type="molecule type" value="Genomic_DNA"/>
</dbReference>
<evidence type="ECO:0008006" key="3">
    <source>
        <dbReference type="Google" id="ProtNLM"/>
    </source>
</evidence>
<reference evidence="1" key="1">
    <citation type="submission" date="2021-04" db="EMBL/GenBank/DDBJ databases">
        <authorList>
            <person name="Rodrigo-Torres L."/>
            <person name="Arahal R. D."/>
            <person name="Lucena T."/>
        </authorList>
    </citation>
    <scope>NUCLEOTIDE SEQUENCE</scope>
    <source>
        <strain evidence="1">AS29M-1</strain>
    </source>
</reference>